<evidence type="ECO:0000256" key="16">
    <source>
        <dbReference type="ARBA" id="ARBA00049209"/>
    </source>
</evidence>
<comment type="function">
    <text evidence="17">Catalyzes the dehydration of the S-form of NAD(P)HX at the expense of ADP, which is converted to AMP. Together with NAD(P)HX epimerase, which catalyzes the epimerization of the S- and R-forms, the enzyme allows the repair of both epimers of NAD(P)HX, a damaged form of NAD(P)H that is a result of enzymatic or heat-dependent hydration.</text>
</comment>
<comment type="similarity">
    <text evidence="3 19">In the N-terminal section; belongs to the NnrE/AIBP family.</text>
</comment>
<evidence type="ECO:0000256" key="3">
    <source>
        <dbReference type="ARBA" id="ARBA00006001"/>
    </source>
</evidence>
<feature type="binding site" evidence="17">
    <location>
        <position position="455"/>
    </location>
    <ligand>
        <name>AMP</name>
        <dbReference type="ChEBI" id="CHEBI:456215"/>
    </ligand>
</feature>
<evidence type="ECO:0000259" key="21">
    <source>
        <dbReference type="PROSITE" id="PS51385"/>
    </source>
</evidence>
<dbReference type="Gene3D" id="3.40.50.10260">
    <property type="entry name" value="YjeF N-terminal domain"/>
    <property type="match status" value="1"/>
</dbReference>
<comment type="similarity">
    <text evidence="18">Belongs to the NnrE/AIBP family.</text>
</comment>
<feature type="binding site" evidence="18">
    <location>
        <position position="59"/>
    </location>
    <ligand>
        <name>K(+)</name>
        <dbReference type="ChEBI" id="CHEBI:29103"/>
    </ligand>
</feature>
<evidence type="ECO:0000256" key="5">
    <source>
        <dbReference type="ARBA" id="ARBA00022723"/>
    </source>
</evidence>
<comment type="subunit">
    <text evidence="17">Homotetramer.</text>
</comment>
<dbReference type="Gene3D" id="3.40.1190.20">
    <property type="match status" value="1"/>
</dbReference>
<feature type="domain" description="YjeF C-terminal" evidence="20">
    <location>
        <begin position="220"/>
        <end position="515"/>
    </location>
</feature>
<dbReference type="HAMAP" id="MF_01965">
    <property type="entry name" value="NADHX_dehydratase"/>
    <property type="match status" value="1"/>
</dbReference>
<feature type="binding site" evidence="17">
    <location>
        <position position="255"/>
    </location>
    <ligand>
        <name>(6S)-NADPHX</name>
        <dbReference type="ChEBI" id="CHEBI:64076"/>
    </ligand>
</feature>
<reference evidence="22 23" key="1">
    <citation type="submission" date="2020-08" db="EMBL/GenBank/DDBJ databases">
        <title>Genome public.</title>
        <authorList>
            <person name="Liu C."/>
            <person name="Sun Q."/>
        </authorList>
    </citation>
    <scope>NUCLEOTIDE SEQUENCE [LARGE SCALE GENOMIC DNA]</scope>
    <source>
        <strain evidence="22 23">NSJ-37</strain>
    </source>
</reference>
<dbReference type="CDD" id="cd01171">
    <property type="entry name" value="YXKO-related"/>
    <property type="match status" value="1"/>
</dbReference>
<dbReference type="PIRSF" id="PIRSF017184">
    <property type="entry name" value="Nnr"/>
    <property type="match status" value="1"/>
</dbReference>
<evidence type="ECO:0000259" key="20">
    <source>
        <dbReference type="PROSITE" id="PS51383"/>
    </source>
</evidence>
<dbReference type="Pfam" id="PF03853">
    <property type="entry name" value="YjeF_N"/>
    <property type="match status" value="1"/>
</dbReference>
<feature type="binding site" evidence="17">
    <location>
        <position position="389"/>
    </location>
    <ligand>
        <name>(6S)-NADPHX</name>
        <dbReference type="ChEBI" id="CHEBI:64076"/>
    </ligand>
</feature>
<evidence type="ECO:0000256" key="14">
    <source>
        <dbReference type="ARBA" id="ARBA00025153"/>
    </source>
</evidence>
<dbReference type="PANTHER" id="PTHR12592">
    <property type="entry name" value="ATP-DEPENDENT (S)-NAD(P)H-HYDRATE DEHYDRATASE FAMILY MEMBER"/>
    <property type="match status" value="1"/>
</dbReference>
<dbReference type="SUPFAM" id="SSF64153">
    <property type="entry name" value="YjeF N-terminal domain-like"/>
    <property type="match status" value="1"/>
</dbReference>
<feature type="binding site" evidence="18">
    <location>
        <position position="156"/>
    </location>
    <ligand>
        <name>K(+)</name>
        <dbReference type="ChEBI" id="CHEBI:29103"/>
    </ligand>
</feature>
<comment type="caution">
    <text evidence="22">The sequence shown here is derived from an EMBL/GenBank/DDBJ whole genome shotgun (WGS) entry which is preliminary data.</text>
</comment>
<keyword evidence="11 18" id="KW-0413">Isomerase</keyword>
<feature type="binding site" evidence="17">
    <location>
        <position position="456"/>
    </location>
    <ligand>
        <name>(6S)-NADPHX</name>
        <dbReference type="ChEBI" id="CHEBI:64076"/>
    </ligand>
</feature>
<proteinExistence type="inferred from homology"/>
<comment type="function">
    <text evidence="14 19">Bifunctional enzyme that catalyzes the epimerization of the S- and R-forms of NAD(P)HX and the dehydration of the S-form of NAD(P)HX at the expense of ADP, which is converted to AMP. This allows the repair of both epimers of NAD(P)HX, a damaged form of NAD(P)H that is a result of enzymatic or heat-dependent hydration.</text>
</comment>
<keyword evidence="10 17" id="KW-0520">NAD</keyword>
<keyword evidence="23" id="KW-1185">Reference proteome</keyword>
<evidence type="ECO:0000256" key="12">
    <source>
        <dbReference type="ARBA" id="ARBA00023239"/>
    </source>
</evidence>
<gene>
    <name evidence="17" type="primary">nnrD</name>
    <name evidence="18" type="synonym">nnrE</name>
    <name evidence="22" type="ORF">H8704_10365</name>
</gene>
<keyword evidence="8 17" id="KW-0521">NADP</keyword>
<evidence type="ECO:0000256" key="17">
    <source>
        <dbReference type="HAMAP-Rule" id="MF_01965"/>
    </source>
</evidence>
<keyword evidence="9 18" id="KW-0630">Potassium</keyword>
<comment type="function">
    <text evidence="18">Catalyzes the epimerization of the S- and R-forms of NAD(P)HX, a damaged form of NAD(P)H that is a result of enzymatic or heat-dependent hydration. This is a prerequisite for the S-specific NAD(P)H-hydrate dehydratase to allow the repair of both epimers of NAD(P)HX.</text>
</comment>
<keyword evidence="13" id="KW-0511">Multifunctional enzyme</keyword>
<evidence type="ECO:0000256" key="18">
    <source>
        <dbReference type="HAMAP-Rule" id="MF_01966"/>
    </source>
</evidence>
<evidence type="ECO:0000256" key="8">
    <source>
        <dbReference type="ARBA" id="ARBA00022857"/>
    </source>
</evidence>
<evidence type="ECO:0000256" key="2">
    <source>
        <dbReference type="ARBA" id="ARBA00000909"/>
    </source>
</evidence>
<comment type="similarity">
    <text evidence="17">Belongs to the NnrD/CARKD family.</text>
</comment>
<evidence type="ECO:0000256" key="13">
    <source>
        <dbReference type="ARBA" id="ARBA00023268"/>
    </source>
</evidence>
<dbReference type="InterPro" id="IPR004443">
    <property type="entry name" value="YjeF_N_dom"/>
</dbReference>
<evidence type="ECO:0000256" key="4">
    <source>
        <dbReference type="ARBA" id="ARBA00009524"/>
    </source>
</evidence>
<accession>A0ABR7N332</accession>
<dbReference type="PROSITE" id="PS51385">
    <property type="entry name" value="YJEF_N"/>
    <property type="match status" value="1"/>
</dbReference>
<evidence type="ECO:0000256" key="7">
    <source>
        <dbReference type="ARBA" id="ARBA00022840"/>
    </source>
</evidence>
<dbReference type="Proteomes" id="UP000606193">
    <property type="component" value="Unassembled WGS sequence"/>
</dbReference>
<feature type="binding site" evidence="18">
    <location>
        <begin position="58"/>
        <end position="62"/>
    </location>
    <ligand>
        <name>(6S)-NADPHX</name>
        <dbReference type="ChEBI" id="CHEBI:64076"/>
    </ligand>
</feature>
<dbReference type="InterPro" id="IPR000631">
    <property type="entry name" value="CARKD"/>
</dbReference>
<feature type="binding site" evidence="17">
    <location>
        <position position="329"/>
    </location>
    <ligand>
        <name>(6S)-NADPHX</name>
        <dbReference type="ChEBI" id="CHEBI:64076"/>
    </ligand>
</feature>
<evidence type="ECO:0000313" key="22">
    <source>
        <dbReference type="EMBL" id="MBC8563023.1"/>
    </source>
</evidence>
<evidence type="ECO:0000256" key="6">
    <source>
        <dbReference type="ARBA" id="ARBA00022741"/>
    </source>
</evidence>
<dbReference type="SUPFAM" id="SSF53613">
    <property type="entry name" value="Ribokinase-like"/>
    <property type="match status" value="1"/>
</dbReference>
<dbReference type="PANTHER" id="PTHR12592:SF0">
    <property type="entry name" value="ATP-DEPENDENT (S)-NAD(P)H-HYDRATE DEHYDRATASE"/>
    <property type="match status" value="1"/>
</dbReference>
<keyword evidence="5 18" id="KW-0479">Metal-binding</keyword>
<comment type="caution">
    <text evidence="18">Lacks conserved residue(s) required for the propagation of feature annotation.</text>
</comment>
<keyword evidence="12 17" id="KW-0456">Lyase</keyword>
<evidence type="ECO:0000256" key="1">
    <source>
        <dbReference type="ARBA" id="ARBA00000013"/>
    </source>
</evidence>
<sequence length="515" mass="55307">MQYITDVREAKEIDRMTIQEIGIPSMVLMEKAALAVAGCVKSNAAPESHVLAVCGMGNNGGDGVAAARMLWEDGYPVTVSLIGNEENASEEMKKQLDIARKLGIHICTGLPSGEYDVILDALFGIGLSREVTGEFADAINWINEQDALRFAVDVPSGVNASTGEILAVAVVADFTITFGTNKRGIVLFPGCNYAGNVVVADIGFPKKVVEKVLPRTYTLTREDAMEMMPPRILRSNKGSYGKVLVIAGSPEISGACYLSAAAAYRMGCGLVKVFTAAENGPVIKNLLPEALVKTYDSELDYTQSLNRFDITKSLQEEIKWATCIVIGPGIGTAEPAGIMLDEVLKEKNKAVVIDADGLNVLAKKETYFVKREDGTRKICLPENVVLTPHLQEMTRLTRFELPVIRAKIVEQALLSLESANCQTLVLKDARTVVTDGGEVYINTIGNNALSTGGTGDVLSGMIAGLLAQGMRPTKAAVLGVCLHGLAAEEYVRRKGGRYSMMAGDLLDMLQEILPK</sequence>
<dbReference type="NCBIfam" id="TIGR00196">
    <property type="entry name" value="yjeF_cterm"/>
    <property type="match status" value="1"/>
</dbReference>
<comment type="catalytic activity">
    <reaction evidence="1 18 19">
        <text>(6R)-NADHX = (6S)-NADHX</text>
        <dbReference type="Rhea" id="RHEA:32215"/>
        <dbReference type="ChEBI" id="CHEBI:64074"/>
        <dbReference type="ChEBI" id="CHEBI:64075"/>
        <dbReference type="EC" id="5.1.99.6"/>
    </reaction>
</comment>
<feature type="domain" description="YjeF N-terminal" evidence="21">
    <location>
        <begin position="10"/>
        <end position="210"/>
    </location>
</feature>
<comment type="similarity">
    <text evidence="4 19">In the C-terminal section; belongs to the NnrD/CARKD family.</text>
</comment>
<evidence type="ECO:0000256" key="10">
    <source>
        <dbReference type="ARBA" id="ARBA00023027"/>
    </source>
</evidence>
<dbReference type="InterPro" id="IPR029056">
    <property type="entry name" value="Ribokinase-like"/>
</dbReference>
<dbReference type="RefSeq" id="WP_249298233.1">
    <property type="nucleotide sequence ID" value="NZ_JACRSX010000015.1"/>
</dbReference>
<name>A0ABR7N332_9FIRM</name>
<dbReference type="NCBIfam" id="TIGR00197">
    <property type="entry name" value="yjeF_nterm"/>
    <property type="match status" value="1"/>
</dbReference>
<comment type="catalytic activity">
    <reaction evidence="15 17 19">
        <text>(6S)-NADHX + ADP = AMP + phosphate + NADH + H(+)</text>
        <dbReference type="Rhea" id="RHEA:32223"/>
        <dbReference type="ChEBI" id="CHEBI:15378"/>
        <dbReference type="ChEBI" id="CHEBI:43474"/>
        <dbReference type="ChEBI" id="CHEBI:57945"/>
        <dbReference type="ChEBI" id="CHEBI:64074"/>
        <dbReference type="ChEBI" id="CHEBI:456215"/>
        <dbReference type="ChEBI" id="CHEBI:456216"/>
        <dbReference type="EC" id="4.2.1.136"/>
    </reaction>
</comment>
<comment type="catalytic activity">
    <reaction evidence="16 17 19">
        <text>(6S)-NADPHX + ADP = AMP + phosphate + NADPH + H(+)</text>
        <dbReference type="Rhea" id="RHEA:32235"/>
        <dbReference type="ChEBI" id="CHEBI:15378"/>
        <dbReference type="ChEBI" id="CHEBI:43474"/>
        <dbReference type="ChEBI" id="CHEBI:57783"/>
        <dbReference type="ChEBI" id="CHEBI:64076"/>
        <dbReference type="ChEBI" id="CHEBI:456215"/>
        <dbReference type="ChEBI" id="CHEBI:456216"/>
        <dbReference type="EC" id="4.2.1.136"/>
    </reaction>
</comment>
<keyword evidence="6 17" id="KW-0547">Nucleotide-binding</keyword>
<dbReference type="HAMAP" id="MF_01966">
    <property type="entry name" value="NADHX_epimerase"/>
    <property type="match status" value="1"/>
</dbReference>
<organism evidence="22 23">
    <name type="scientific">Jutongia huaianensis</name>
    <dbReference type="NCBI Taxonomy" id="2763668"/>
    <lineage>
        <taxon>Bacteria</taxon>
        <taxon>Bacillati</taxon>
        <taxon>Bacillota</taxon>
        <taxon>Clostridia</taxon>
        <taxon>Lachnospirales</taxon>
        <taxon>Lachnospiraceae</taxon>
        <taxon>Jutongia</taxon>
    </lineage>
</organism>
<evidence type="ECO:0000256" key="11">
    <source>
        <dbReference type="ARBA" id="ARBA00023235"/>
    </source>
</evidence>
<dbReference type="EMBL" id="JACRSX010000015">
    <property type="protein sequence ID" value="MBC8563023.1"/>
    <property type="molecule type" value="Genomic_DNA"/>
</dbReference>
<dbReference type="InterPro" id="IPR030677">
    <property type="entry name" value="Nnr"/>
</dbReference>
<comment type="catalytic activity">
    <reaction evidence="2 18 19">
        <text>(6R)-NADPHX = (6S)-NADPHX</text>
        <dbReference type="Rhea" id="RHEA:32227"/>
        <dbReference type="ChEBI" id="CHEBI:64076"/>
        <dbReference type="ChEBI" id="CHEBI:64077"/>
        <dbReference type="EC" id="5.1.99.6"/>
    </reaction>
</comment>
<dbReference type="Pfam" id="PF01256">
    <property type="entry name" value="Carb_kinase"/>
    <property type="match status" value="1"/>
</dbReference>
<feature type="binding site" evidence="18">
    <location>
        <position position="153"/>
    </location>
    <ligand>
        <name>(6S)-NADPHX</name>
        <dbReference type="ChEBI" id="CHEBI:64076"/>
    </ligand>
</feature>
<dbReference type="InterPro" id="IPR017953">
    <property type="entry name" value="Carbohydrate_kinase_pred_CS"/>
</dbReference>
<comment type="cofactor">
    <cofactor evidence="18 19">
        <name>K(+)</name>
        <dbReference type="ChEBI" id="CHEBI:29103"/>
    </cofactor>
    <text evidence="18 19">Binds 1 potassium ion per subunit.</text>
</comment>
<protein>
    <recommendedName>
        <fullName evidence="19">Bifunctional NAD(P)H-hydrate repair enzyme</fullName>
    </recommendedName>
    <alternativeName>
        <fullName evidence="19">Nicotinamide nucleotide repair protein</fullName>
    </alternativeName>
    <domain>
        <recommendedName>
            <fullName evidence="19">ADP-dependent (S)-NAD(P)H-hydrate dehydratase</fullName>
            <ecNumber evidence="19">4.2.1.136</ecNumber>
        </recommendedName>
        <alternativeName>
            <fullName evidence="19">ADP-dependent NAD(P)HX dehydratase</fullName>
        </alternativeName>
    </domain>
    <domain>
        <recommendedName>
            <fullName evidence="19">NAD(P)H-hydrate epimerase</fullName>
            <ecNumber evidence="19">5.1.99.6</ecNumber>
        </recommendedName>
    </domain>
</protein>
<dbReference type="EC" id="4.2.1.136" evidence="19"/>
<evidence type="ECO:0000313" key="23">
    <source>
        <dbReference type="Proteomes" id="UP000606193"/>
    </source>
</evidence>
<feature type="binding site" evidence="18">
    <location>
        <position position="120"/>
    </location>
    <ligand>
        <name>K(+)</name>
        <dbReference type="ChEBI" id="CHEBI:29103"/>
    </ligand>
</feature>
<dbReference type="PROSITE" id="PS51383">
    <property type="entry name" value="YJEF_C_3"/>
    <property type="match status" value="1"/>
</dbReference>
<feature type="binding site" evidence="18">
    <location>
        <begin position="124"/>
        <end position="130"/>
    </location>
    <ligand>
        <name>(6S)-NADPHX</name>
        <dbReference type="ChEBI" id="CHEBI:64076"/>
    </ligand>
</feature>
<evidence type="ECO:0000256" key="9">
    <source>
        <dbReference type="ARBA" id="ARBA00022958"/>
    </source>
</evidence>
<evidence type="ECO:0000256" key="15">
    <source>
        <dbReference type="ARBA" id="ARBA00048238"/>
    </source>
</evidence>
<dbReference type="InterPro" id="IPR036652">
    <property type="entry name" value="YjeF_N_dom_sf"/>
</dbReference>
<evidence type="ECO:0000256" key="19">
    <source>
        <dbReference type="PIRNR" id="PIRNR017184"/>
    </source>
</evidence>
<dbReference type="PROSITE" id="PS01050">
    <property type="entry name" value="YJEF_C_2"/>
    <property type="match status" value="1"/>
</dbReference>
<feature type="binding site" evidence="17">
    <location>
        <begin position="427"/>
        <end position="431"/>
    </location>
    <ligand>
        <name>AMP</name>
        <dbReference type="ChEBI" id="CHEBI:456215"/>
    </ligand>
</feature>
<dbReference type="EC" id="5.1.99.6" evidence="19"/>
<comment type="cofactor">
    <cofactor evidence="17">
        <name>Mg(2+)</name>
        <dbReference type="ChEBI" id="CHEBI:18420"/>
    </cofactor>
</comment>
<keyword evidence="7 17" id="KW-0067">ATP-binding</keyword>